<dbReference type="PANTHER" id="PTHR31263:SF44">
    <property type="entry name" value="OS04G0481200 PROTEIN"/>
    <property type="match status" value="1"/>
</dbReference>
<dbReference type="STRING" id="4615.A0A199UL68"/>
<dbReference type="PANTHER" id="PTHR31263">
    <property type="entry name" value="CELLULASE FAMILY PROTEIN (AFU_ORTHOLOGUE AFUA_5G14560)"/>
    <property type="match status" value="1"/>
</dbReference>
<comment type="caution">
    <text evidence="1">The sequence shown here is derived from an EMBL/GenBank/DDBJ whole genome shotgun (WGS) entry which is preliminary data.</text>
</comment>
<accession>A0A199UL68</accession>
<evidence type="ECO:0000313" key="2">
    <source>
        <dbReference type="Proteomes" id="UP000092600"/>
    </source>
</evidence>
<dbReference type="Proteomes" id="UP000092600">
    <property type="component" value="Unassembled WGS sequence"/>
</dbReference>
<dbReference type="EMBL" id="LSRQ01007021">
    <property type="protein sequence ID" value="OAY65320.1"/>
    <property type="molecule type" value="Genomic_DNA"/>
</dbReference>
<evidence type="ECO:0000313" key="1">
    <source>
        <dbReference type="EMBL" id="OAY65320.1"/>
    </source>
</evidence>
<reference evidence="1 2" key="1">
    <citation type="journal article" date="2016" name="DNA Res.">
        <title>The draft genome of MD-2 pineapple using hybrid error correction of long reads.</title>
        <authorList>
            <person name="Redwan R.M."/>
            <person name="Saidin A."/>
            <person name="Kumar S.V."/>
        </authorList>
    </citation>
    <scope>NUCLEOTIDE SEQUENCE [LARGE SCALE GENOMIC DNA]</scope>
    <source>
        <strain evidence="2">cv. MD2</strain>
        <tissue evidence="1">Leaf</tissue>
    </source>
</reference>
<dbReference type="AlphaFoldDB" id="A0A199UL68"/>
<dbReference type="SUPFAM" id="SSF50370">
    <property type="entry name" value="Ricin B-like lectins"/>
    <property type="match status" value="1"/>
</dbReference>
<protein>
    <recommendedName>
        <fullName evidence="3">Ricin B lectin domain-containing protein</fullName>
    </recommendedName>
</protein>
<dbReference type="Gene3D" id="2.80.10.50">
    <property type="match status" value="1"/>
</dbReference>
<dbReference type="InterPro" id="IPR035992">
    <property type="entry name" value="Ricin_B-like_lectins"/>
</dbReference>
<proteinExistence type="predicted"/>
<gene>
    <name evidence="1" type="ORF">ACMD2_06061</name>
</gene>
<sequence length="207" mass="22698">MVQPTLFLSCVFFFSGNLKKRKEEEEMKLSLLPPLLILCSDLILQPTPPLLTALPLPTPTAHSFSQTGNLITVSRTPNKIYHPLTGSCVLRTSLSDPLKLGACDRSDAWKYTPQKFLVVGGTYFCLQAAASGEPARLSIICSESDSQWDLTPNAKSYVSTKLEDGSDLCLDVDSENTLVTNPCLYYRSGDAMDCNSDSQLFEFGGRS</sequence>
<organism evidence="1 2">
    <name type="scientific">Ananas comosus</name>
    <name type="common">Pineapple</name>
    <name type="synonym">Ananas ananas</name>
    <dbReference type="NCBI Taxonomy" id="4615"/>
    <lineage>
        <taxon>Eukaryota</taxon>
        <taxon>Viridiplantae</taxon>
        <taxon>Streptophyta</taxon>
        <taxon>Embryophyta</taxon>
        <taxon>Tracheophyta</taxon>
        <taxon>Spermatophyta</taxon>
        <taxon>Magnoliopsida</taxon>
        <taxon>Liliopsida</taxon>
        <taxon>Poales</taxon>
        <taxon>Bromeliaceae</taxon>
        <taxon>Bromelioideae</taxon>
        <taxon>Ananas</taxon>
    </lineage>
</organism>
<name>A0A199UL68_ANACO</name>
<evidence type="ECO:0008006" key="3">
    <source>
        <dbReference type="Google" id="ProtNLM"/>
    </source>
</evidence>